<evidence type="ECO:0000256" key="1">
    <source>
        <dbReference type="SAM" id="MobiDB-lite"/>
    </source>
</evidence>
<dbReference type="RefSeq" id="WP_185051463.1">
    <property type="nucleotide sequence ID" value="NZ_BAABIX010000007.1"/>
</dbReference>
<reference evidence="3 4" key="1">
    <citation type="submission" date="2020-08" db="EMBL/GenBank/DDBJ databases">
        <title>Genomic Encyclopedia of Type Strains, Phase IV (KMG-IV): sequencing the most valuable type-strain genomes for metagenomic binning, comparative biology and taxonomic classification.</title>
        <authorList>
            <person name="Goeker M."/>
        </authorList>
    </citation>
    <scope>NUCLEOTIDE SEQUENCE [LARGE SCALE GENOMIC DNA]</scope>
    <source>
        <strain evidence="3 4">DSM 45615</strain>
    </source>
</reference>
<accession>A0A840P9Q4</accession>
<evidence type="ECO:0000313" key="3">
    <source>
        <dbReference type="EMBL" id="MBB5134581.1"/>
    </source>
</evidence>
<name>A0A840P9Q4_9ACTN</name>
<evidence type="ECO:0000313" key="4">
    <source>
        <dbReference type="Proteomes" id="UP000578449"/>
    </source>
</evidence>
<keyword evidence="2" id="KW-0812">Transmembrane</keyword>
<feature type="transmembrane region" description="Helical" evidence="2">
    <location>
        <begin position="38"/>
        <end position="57"/>
    </location>
</feature>
<keyword evidence="4" id="KW-1185">Reference proteome</keyword>
<feature type="compositionally biased region" description="Gly residues" evidence="1">
    <location>
        <begin position="135"/>
        <end position="149"/>
    </location>
</feature>
<feature type="region of interest" description="Disordered" evidence="1">
    <location>
        <begin position="60"/>
        <end position="172"/>
    </location>
</feature>
<sequence length="172" mass="16939">MPNRTPGWLWAGRVAAVIIVAGLVVHLVRVGLDEADKVGSAVGVVLALAALLAPYLLPPRGRPEPEPGPARPADPAQIVEDTTVGGTTVQVAKVTGTLKVGSAPTPRAPAEPKPAEPKPAGPAAPPAEATAPGATAGGADGDQGAGGQHVRGSRIGGHLIQAGEIDGDVTIG</sequence>
<organism evidence="3 4">
    <name type="scientific">Thermocatellispora tengchongensis</name>
    <dbReference type="NCBI Taxonomy" id="1073253"/>
    <lineage>
        <taxon>Bacteria</taxon>
        <taxon>Bacillati</taxon>
        <taxon>Actinomycetota</taxon>
        <taxon>Actinomycetes</taxon>
        <taxon>Streptosporangiales</taxon>
        <taxon>Streptosporangiaceae</taxon>
        <taxon>Thermocatellispora</taxon>
    </lineage>
</organism>
<proteinExistence type="predicted"/>
<dbReference type="Proteomes" id="UP000578449">
    <property type="component" value="Unassembled WGS sequence"/>
</dbReference>
<feature type="compositionally biased region" description="Pro residues" evidence="1">
    <location>
        <begin position="106"/>
        <end position="125"/>
    </location>
</feature>
<feature type="transmembrane region" description="Helical" evidence="2">
    <location>
        <begin position="7"/>
        <end position="32"/>
    </location>
</feature>
<dbReference type="AlphaFoldDB" id="A0A840P9Q4"/>
<keyword evidence="2" id="KW-0472">Membrane</keyword>
<dbReference type="EMBL" id="JACHGN010000008">
    <property type="protein sequence ID" value="MBB5134581.1"/>
    <property type="molecule type" value="Genomic_DNA"/>
</dbReference>
<gene>
    <name evidence="3" type="ORF">HNP84_004313</name>
</gene>
<evidence type="ECO:0000256" key="2">
    <source>
        <dbReference type="SAM" id="Phobius"/>
    </source>
</evidence>
<protein>
    <submittedName>
        <fullName evidence="3">Uncharacterized protein</fullName>
    </submittedName>
</protein>
<keyword evidence="2" id="KW-1133">Transmembrane helix</keyword>
<comment type="caution">
    <text evidence="3">The sequence shown here is derived from an EMBL/GenBank/DDBJ whole genome shotgun (WGS) entry which is preliminary data.</text>
</comment>